<sequence length="148" mass="15403">MLCRAAAPLLLPSPSRNTPGPSGAAAPVRPSSSGLRRVDSLFSSVSVLGRPEPAPSRRTAVRAVGLRGEDASDGSWSAGSRKPGAHDSNSVLSTAVAAVWFVASVQLSVWQPEVIRKWVPLNRSMNSVCVGVGMGCLCSVSPLFTFLC</sequence>
<reference evidence="2 3" key="1">
    <citation type="submission" date="2024-06" db="EMBL/GenBank/DDBJ databases">
        <title>A chromosome level genome sequence of Diviner's sage (Salvia divinorum).</title>
        <authorList>
            <person name="Ford S.A."/>
            <person name="Ro D.-K."/>
            <person name="Ness R.W."/>
            <person name="Phillips M.A."/>
        </authorList>
    </citation>
    <scope>NUCLEOTIDE SEQUENCE [LARGE SCALE GENOMIC DNA]</scope>
    <source>
        <strain evidence="2">SAF-2024a</strain>
        <tissue evidence="2">Leaf</tissue>
    </source>
</reference>
<dbReference type="EMBL" id="JBEAFC010000004">
    <property type="protein sequence ID" value="KAL1559706.1"/>
    <property type="molecule type" value="Genomic_DNA"/>
</dbReference>
<evidence type="ECO:0000313" key="2">
    <source>
        <dbReference type="EMBL" id="KAL1559706.1"/>
    </source>
</evidence>
<accession>A0ABD1HXB2</accession>
<organism evidence="2 3">
    <name type="scientific">Salvia divinorum</name>
    <name type="common">Maria pastora</name>
    <name type="synonym">Diviner's sage</name>
    <dbReference type="NCBI Taxonomy" id="28513"/>
    <lineage>
        <taxon>Eukaryota</taxon>
        <taxon>Viridiplantae</taxon>
        <taxon>Streptophyta</taxon>
        <taxon>Embryophyta</taxon>
        <taxon>Tracheophyta</taxon>
        <taxon>Spermatophyta</taxon>
        <taxon>Magnoliopsida</taxon>
        <taxon>eudicotyledons</taxon>
        <taxon>Gunneridae</taxon>
        <taxon>Pentapetalae</taxon>
        <taxon>asterids</taxon>
        <taxon>lamiids</taxon>
        <taxon>Lamiales</taxon>
        <taxon>Lamiaceae</taxon>
        <taxon>Nepetoideae</taxon>
        <taxon>Mentheae</taxon>
        <taxon>Salviinae</taxon>
        <taxon>Salvia</taxon>
        <taxon>Salvia subgen. Calosphace</taxon>
    </lineage>
</organism>
<evidence type="ECO:0000313" key="3">
    <source>
        <dbReference type="Proteomes" id="UP001567538"/>
    </source>
</evidence>
<feature type="region of interest" description="Disordered" evidence="1">
    <location>
        <begin position="66"/>
        <end position="87"/>
    </location>
</feature>
<keyword evidence="3" id="KW-1185">Reference proteome</keyword>
<gene>
    <name evidence="2" type="ORF">AAHA92_10018</name>
</gene>
<name>A0ABD1HXB2_SALDI</name>
<dbReference type="AlphaFoldDB" id="A0ABD1HXB2"/>
<proteinExistence type="predicted"/>
<dbReference type="Proteomes" id="UP001567538">
    <property type="component" value="Unassembled WGS sequence"/>
</dbReference>
<comment type="caution">
    <text evidence="2">The sequence shown here is derived from an EMBL/GenBank/DDBJ whole genome shotgun (WGS) entry which is preliminary data.</text>
</comment>
<evidence type="ECO:0000256" key="1">
    <source>
        <dbReference type="SAM" id="MobiDB-lite"/>
    </source>
</evidence>
<protein>
    <submittedName>
        <fullName evidence="2">Uncharacterized protein</fullName>
    </submittedName>
</protein>
<feature type="region of interest" description="Disordered" evidence="1">
    <location>
        <begin position="10"/>
        <end position="34"/>
    </location>
</feature>